<evidence type="ECO:0000313" key="1">
    <source>
        <dbReference type="EMBL" id="KKN85492.1"/>
    </source>
</evidence>
<reference evidence="1" key="1">
    <citation type="journal article" date="2015" name="Nature">
        <title>Complex archaea that bridge the gap between prokaryotes and eukaryotes.</title>
        <authorList>
            <person name="Spang A."/>
            <person name="Saw J.H."/>
            <person name="Jorgensen S.L."/>
            <person name="Zaremba-Niedzwiedzka K."/>
            <person name="Martijn J."/>
            <person name="Lind A.E."/>
            <person name="van Eijk R."/>
            <person name="Schleper C."/>
            <person name="Guy L."/>
            <person name="Ettema T.J."/>
        </authorList>
    </citation>
    <scope>NUCLEOTIDE SEQUENCE</scope>
</reference>
<sequence>MSKHTRTYTVQDLNRALIKQGMLPPSAQIDRIDVHEDRCIVDILFDADDCVKK</sequence>
<dbReference type="AlphaFoldDB" id="A0A0F9UDN1"/>
<accession>A0A0F9UDN1</accession>
<name>A0A0F9UDN1_9ZZZZ</name>
<organism evidence="1">
    <name type="scientific">marine sediment metagenome</name>
    <dbReference type="NCBI Taxonomy" id="412755"/>
    <lineage>
        <taxon>unclassified sequences</taxon>
        <taxon>metagenomes</taxon>
        <taxon>ecological metagenomes</taxon>
    </lineage>
</organism>
<gene>
    <name evidence="1" type="ORF">LCGC14_0278150</name>
</gene>
<proteinExistence type="predicted"/>
<comment type="caution">
    <text evidence="1">The sequence shown here is derived from an EMBL/GenBank/DDBJ whole genome shotgun (WGS) entry which is preliminary data.</text>
</comment>
<protein>
    <submittedName>
        <fullName evidence="1">Uncharacterized protein</fullName>
    </submittedName>
</protein>
<dbReference type="EMBL" id="LAZR01000158">
    <property type="protein sequence ID" value="KKN85492.1"/>
    <property type="molecule type" value="Genomic_DNA"/>
</dbReference>